<accession>A0AA39Y739</accession>
<evidence type="ECO:0000256" key="1">
    <source>
        <dbReference type="SAM" id="MobiDB-lite"/>
    </source>
</evidence>
<gene>
    <name evidence="3" type="ORF">B0T16DRAFT_412578</name>
</gene>
<proteinExistence type="predicted"/>
<feature type="compositionally biased region" description="Polar residues" evidence="1">
    <location>
        <begin position="1"/>
        <end position="20"/>
    </location>
</feature>
<protein>
    <submittedName>
        <fullName evidence="3">Uncharacterized protein</fullName>
    </submittedName>
</protein>
<evidence type="ECO:0000256" key="2">
    <source>
        <dbReference type="SAM" id="Phobius"/>
    </source>
</evidence>
<keyword evidence="2" id="KW-1133">Transmembrane helix</keyword>
<feature type="region of interest" description="Disordered" evidence="1">
    <location>
        <begin position="1"/>
        <end position="26"/>
    </location>
</feature>
<organism evidence="3 4">
    <name type="scientific">Cercophora newfieldiana</name>
    <dbReference type="NCBI Taxonomy" id="92897"/>
    <lineage>
        <taxon>Eukaryota</taxon>
        <taxon>Fungi</taxon>
        <taxon>Dikarya</taxon>
        <taxon>Ascomycota</taxon>
        <taxon>Pezizomycotina</taxon>
        <taxon>Sordariomycetes</taxon>
        <taxon>Sordariomycetidae</taxon>
        <taxon>Sordariales</taxon>
        <taxon>Lasiosphaeriaceae</taxon>
        <taxon>Cercophora</taxon>
    </lineage>
</organism>
<evidence type="ECO:0000313" key="3">
    <source>
        <dbReference type="EMBL" id="KAK0646077.1"/>
    </source>
</evidence>
<dbReference type="Proteomes" id="UP001174936">
    <property type="component" value="Unassembled WGS sequence"/>
</dbReference>
<dbReference type="EMBL" id="JAULSV010000004">
    <property type="protein sequence ID" value="KAK0646077.1"/>
    <property type="molecule type" value="Genomic_DNA"/>
</dbReference>
<keyword evidence="2" id="KW-0812">Transmembrane</keyword>
<evidence type="ECO:0000313" key="4">
    <source>
        <dbReference type="Proteomes" id="UP001174936"/>
    </source>
</evidence>
<comment type="caution">
    <text evidence="3">The sequence shown here is derived from an EMBL/GenBank/DDBJ whole genome shotgun (WGS) entry which is preliminary data.</text>
</comment>
<sequence>MPNLDTKLSLTPPSFEGTTTPPFPVRDDTSPATFLEILLLALIIIALAAHLCALLWLYISRRSQQRPPSPFDHRHGRPSRPCLWTEAFPDHPERHDLFLLGAADPIEETINLVEKLRKKSEDLAGAMHRELVDMRRRISVGNGAMDPYNADVEGGMGVVSPMGGEFKGEGFVFRDAVPTGMDVAVGVVGGCLRRGSSFLKWSERVREFDPV</sequence>
<feature type="transmembrane region" description="Helical" evidence="2">
    <location>
        <begin position="37"/>
        <end position="59"/>
    </location>
</feature>
<dbReference type="AlphaFoldDB" id="A0AA39Y739"/>
<reference evidence="3" key="1">
    <citation type="submission" date="2023-06" db="EMBL/GenBank/DDBJ databases">
        <title>Genome-scale phylogeny and comparative genomics of the fungal order Sordariales.</title>
        <authorList>
            <consortium name="Lawrence Berkeley National Laboratory"/>
            <person name="Hensen N."/>
            <person name="Bonometti L."/>
            <person name="Westerberg I."/>
            <person name="Brannstrom I.O."/>
            <person name="Guillou S."/>
            <person name="Cros-Aarteil S."/>
            <person name="Calhoun S."/>
            <person name="Haridas S."/>
            <person name="Kuo A."/>
            <person name="Mondo S."/>
            <person name="Pangilinan J."/>
            <person name="Riley R."/>
            <person name="Labutti K."/>
            <person name="Andreopoulos B."/>
            <person name="Lipzen A."/>
            <person name="Chen C."/>
            <person name="Yanf M."/>
            <person name="Daum C."/>
            <person name="Ng V."/>
            <person name="Clum A."/>
            <person name="Steindorff A."/>
            <person name="Ohm R."/>
            <person name="Martin F."/>
            <person name="Silar P."/>
            <person name="Natvig D."/>
            <person name="Lalanne C."/>
            <person name="Gautier V."/>
            <person name="Ament-Velasquez S.L."/>
            <person name="Kruys A."/>
            <person name="Hutchinson M.I."/>
            <person name="Powell A.J."/>
            <person name="Barry K."/>
            <person name="Miller A.N."/>
            <person name="Grigoriev I.V."/>
            <person name="Debuchy R."/>
            <person name="Gladieux P."/>
            <person name="Thoren M.H."/>
            <person name="Johannesson H."/>
        </authorList>
    </citation>
    <scope>NUCLEOTIDE SEQUENCE</scope>
    <source>
        <strain evidence="3">SMH2532-1</strain>
    </source>
</reference>
<keyword evidence="2" id="KW-0472">Membrane</keyword>
<keyword evidence="4" id="KW-1185">Reference proteome</keyword>
<name>A0AA39Y739_9PEZI</name>